<gene>
    <name evidence="8" type="ORF">DIABBA_LOCUS12491</name>
</gene>
<keyword evidence="4" id="KW-0175">Coiled coil</keyword>
<dbReference type="PANTHER" id="PTHR21547">
    <property type="entry name" value="CLUSTERIN ASSOCIATED PROTEIN 1"/>
    <property type="match status" value="1"/>
</dbReference>
<feature type="compositionally biased region" description="Acidic residues" evidence="7">
    <location>
        <begin position="368"/>
        <end position="383"/>
    </location>
</feature>
<proteinExistence type="inferred from homology"/>
<keyword evidence="9" id="KW-1185">Reference proteome</keyword>
<organism evidence="8 9">
    <name type="scientific">Diabrotica balteata</name>
    <name type="common">Banded cucumber beetle</name>
    <dbReference type="NCBI Taxonomy" id="107213"/>
    <lineage>
        <taxon>Eukaryota</taxon>
        <taxon>Metazoa</taxon>
        <taxon>Ecdysozoa</taxon>
        <taxon>Arthropoda</taxon>
        <taxon>Hexapoda</taxon>
        <taxon>Insecta</taxon>
        <taxon>Pterygota</taxon>
        <taxon>Neoptera</taxon>
        <taxon>Endopterygota</taxon>
        <taxon>Coleoptera</taxon>
        <taxon>Polyphaga</taxon>
        <taxon>Cucujiformia</taxon>
        <taxon>Chrysomeloidea</taxon>
        <taxon>Chrysomelidae</taxon>
        <taxon>Galerucinae</taxon>
        <taxon>Diabroticina</taxon>
        <taxon>Diabroticites</taxon>
        <taxon>Diabrotica</taxon>
    </lineage>
</organism>
<dbReference type="GO" id="GO:0005929">
    <property type="term" value="C:cilium"/>
    <property type="evidence" value="ECO:0007669"/>
    <property type="project" value="UniProtKB-SubCell"/>
</dbReference>
<evidence type="ECO:0000313" key="9">
    <source>
        <dbReference type="Proteomes" id="UP001153709"/>
    </source>
</evidence>
<name>A0A9P0GU64_DIABA</name>
<accession>A0A9P0GU64</accession>
<dbReference type="InterPro" id="IPR019366">
    <property type="entry name" value="Clusterin-associated_protein-1"/>
</dbReference>
<evidence type="ECO:0000256" key="6">
    <source>
        <dbReference type="ARBA" id="ARBA00023273"/>
    </source>
</evidence>
<dbReference type="GO" id="GO:0005815">
    <property type="term" value="C:microtubule organizing center"/>
    <property type="evidence" value="ECO:0007669"/>
    <property type="project" value="TreeGrafter"/>
</dbReference>
<dbReference type="Proteomes" id="UP001153709">
    <property type="component" value="Chromosome 8"/>
</dbReference>
<feature type="region of interest" description="Disordered" evidence="7">
    <location>
        <begin position="314"/>
        <end position="420"/>
    </location>
</feature>
<keyword evidence="6" id="KW-0966">Cell projection</keyword>
<evidence type="ECO:0000256" key="3">
    <source>
        <dbReference type="ARBA" id="ARBA00022794"/>
    </source>
</evidence>
<evidence type="ECO:0008006" key="10">
    <source>
        <dbReference type="Google" id="ProtNLM"/>
    </source>
</evidence>
<dbReference type="GO" id="GO:0030992">
    <property type="term" value="C:intraciliary transport particle B"/>
    <property type="evidence" value="ECO:0007669"/>
    <property type="project" value="TreeGrafter"/>
</dbReference>
<dbReference type="Pfam" id="PF10234">
    <property type="entry name" value="Cluap1"/>
    <property type="match status" value="1"/>
</dbReference>
<evidence type="ECO:0000256" key="7">
    <source>
        <dbReference type="SAM" id="MobiDB-lite"/>
    </source>
</evidence>
<evidence type="ECO:0000256" key="1">
    <source>
        <dbReference type="ARBA" id="ARBA00004138"/>
    </source>
</evidence>
<evidence type="ECO:0000256" key="5">
    <source>
        <dbReference type="ARBA" id="ARBA00023069"/>
    </source>
</evidence>
<comment type="subcellular location">
    <subcellularLocation>
        <location evidence="1">Cell projection</location>
        <location evidence="1">Cilium</location>
    </subcellularLocation>
</comment>
<evidence type="ECO:0000256" key="2">
    <source>
        <dbReference type="ARBA" id="ARBA00008340"/>
    </source>
</evidence>
<dbReference type="PANTHER" id="PTHR21547:SF0">
    <property type="entry name" value="CLUSTERIN-ASSOCIATED PROTEIN 1"/>
    <property type="match status" value="1"/>
</dbReference>
<evidence type="ECO:0000313" key="8">
    <source>
        <dbReference type="EMBL" id="CAH1285264.1"/>
    </source>
</evidence>
<dbReference type="EMBL" id="OU898283">
    <property type="protein sequence ID" value="CAH1285264.1"/>
    <property type="molecule type" value="Genomic_DNA"/>
</dbReference>
<protein>
    <recommendedName>
        <fullName evidence="10">Clusterin-associated protein 1</fullName>
    </recommendedName>
</protein>
<keyword evidence="5" id="KW-0969">Cilium</keyword>
<keyword evidence="3" id="KW-0970">Cilium biogenesis/degradation</keyword>
<reference evidence="8" key="1">
    <citation type="submission" date="2022-01" db="EMBL/GenBank/DDBJ databases">
        <authorList>
            <person name="King R."/>
        </authorList>
    </citation>
    <scope>NUCLEOTIDE SEQUENCE</scope>
</reference>
<comment type="similarity">
    <text evidence="2">Belongs to the CLUAP1 family.</text>
</comment>
<dbReference type="AlphaFoldDB" id="A0A9P0GU64"/>
<evidence type="ECO:0000256" key="4">
    <source>
        <dbReference type="ARBA" id="ARBA00023054"/>
    </source>
</evidence>
<sequence>MSYRDIRNLIETLRVLGYPNLVSMESFRSANFPLVADLLTWLSKRFDPDVEIPLEIEDEQDRVKLIRNVAEFMAVKGNIRLNTKRLYQADGYAIKELLKITKILHEALLSNLEQGDDENIDDVTLDLRDFDISDKISELKFSRQLAGEITTSGASLYDLLGKEIDLKIARHKSIARQFELSEVEAGIKEAIKSINQEILDTKQLIENVAATEASLDTKIEKRNVEIGRYEKRLQALKKVRPAFLEEFTALEKELEELFIQYSLRLRCLNLLEKQFTESEMAQIEKQVNLSLPHIQTIPLEKMDEDDIFLEKADPALERNGAGNRHEKQPRATTTTRPHKTTQDKESTKAYGSMQPPLIGSQSSLDFSSDSESDDIFLDKDEPELMQSDESLALELAPTGERRAPSGRLASSKPQDSDDDF</sequence>
<dbReference type="GO" id="GO:0060271">
    <property type="term" value="P:cilium assembly"/>
    <property type="evidence" value="ECO:0007669"/>
    <property type="project" value="TreeGrafter"/>
</dbReference>
<dbReference type="OrthoDB" id="438545at2759"/>